<gene>
    <name evidence="2" type="ORF">CEXT_627921</name>
</gene>
<evidence type="ECO:0000313" key="3">
    <source>
        <dbReference type="Proteomes" id="UP001054945"/>
    </source>
</evidence>
<proteinExistence type="predicted"/>
<organism evidence="2 3">
    <name type="scientific">Caerostris extrusa</name>
    <name type="common">Bark spider</name>
    <name type="synonym">Caerostris bankana</name>
    <dbReference type="NCBI Taxonomy" id="172846"/>
    <lineage>
        <taxon>Eukaryota</taxon>
        <taxon>Metazoa</taxon>
        <taxon>Ecdysozoa</taxon>
        <taxon>Arthropoda</taxon>
        <taxon>Chelicerata</taxon>
        <taxon>Arachnida</taxon>
        <taxon>Araneae</taxon>
        <taxon>Araneomorphae</taxon>
        <taxon>Entelegynae</taxon>
        <taxon>Araneoidea</taxon>
        <taxon>Araneidae</taxon>
        <taxon>Caerostris</taxon>
    </lineage>
</organism>
<evidence type="ECO:0000256" key="1">
    <source>
        <dbReference type="SAM" id="MobiDB-lite"/>
    </source>
</evidence>
<sequence length="115" mass="12956">MTGKIRKYKCFSAAPVGKKKQPLLQPEPCAQGDARGEHRGGTHPSRSREQQLIEVPGAECRKVGGWRVMRSEKLKKPRCGWAKHVLGGNRTTRVALHSTVQKMWFYREGFVVSVV</sequence>
<reference evidence="2 3" key="1">
    <citation type="submission" date="2021-06" db="EMBL/GenBank/DDBJ databases">
        <title>Caerostris extrusa draft genome.</title>
        <authorList>
            <person name="Kono N."/>
            <person name="Arakawa K."/>
        </authorList>
    </citation>
    <scope>NUCLEOTIDE SEQUENCE [LARGE SCALE GENOMIC DNA]</scope>
</reference>
<feature type="region of interest" description="Disordered" evidence="1">
    <location>
        <begin position="16"/>
        <end position="51"/>
    </location>
</feature>
<evidence type="ECO:0000313" key="2">
    <source>
        <dbReference type="EMBL" id="GIY80996.1"/>
    </source>
</evidence>
<comment type="caution">
    <text evidence="2">The sequence shown here is derived from an EMBL/GenBank/DDBJ whole genome shotgun (WGS) entry which is preliminary data.</text>
</comment>
<protein>
    <submittedName>
        <fullName evidence="2">Uncharacterized protein</fullName>
    </submittedName>
</protein>
<dbReference type="EMBL" id="BPLR01016068">
    <property type="protein sequence ID" value="GIY80996.1"/>
    <property type="molecule type" value="Genomic_DNA"/>
</dbReference>
<feature type="compositionally biased region" description="Basic and acidic residues" evidence="1">
    <location>
        <begin position="34"/>
        <end position="51"/>
    </location>
</feature>
<accession>A0AAV4WEP3</accession>
<dbReference type="AlphaFoldDB" id="A0AAV4WEP3"/>
<keyword evidence="3" id="KW-1185">Reference proteome</keyword>
<dbReference type="Proteomes" id="UP001054945">
    <property type="component" value="Unassembled WGS sequence"/>
</dbReference>
<name>A0AAV4WEP3_CAEEX</name>